<evidence type="ECO:0000256" key="2">
    <source>
        <dbReference type="SAM" id="Phobius"/>
    </source>
</evidence>
<name>R2V7M6_9ENTE</name>
<accession>R2V7M6</accession>
<gene>
    <name evidence="4" type="ORF">I592_00304</name>
    <name evidence="3" type="ORF">UKC_03658</name>
</gene>
<reference evidence="4 6" key="2">
    <citation type="submission" date="2013-03" db="EMBL/GenBank/DDBJ databases">
        <title>The Genome Sequence of Enterococcus gilvus ATCC BAA-350 (PacBio/Illumina hybrid assembly).</title>
        <authorList>
            <consortium name="The Broad Institute Genomics Platform"/>
            <consortium name="The Broad Institute Genome Sequencing Center for Infectious Disease"/>
            <person name="Earl A."/>
            <person name="Russ C."/>
            <person name="Gilmore M."/>
            <person name="Surin D."/>
            <person name="Walker B."/>
            <person name="Young S."/>
            <person name="Zeng Q."/>
            <person name="Gargeya S."/>
            <person name="Fitzgerald M."/>
            <person name="Haas B."/>
            <person name="Abouelleil A."/>
            <person name="Allen A.W."/>
            <person name="Alvarado L."/>
            <person name="Arachchi H.M."/>
            <person name="Berlin A.M."/>
            <person name="Chapman S.B."/>
            <person name="Gainer-Dewar J."/>
            <person name="Goldberg J."/>
            <person name="Griggs A."/>
            <person name="Gujja S."/>
            <person name="Hansen M."/>
            <person name="Howarth C."/>
            <person name="Imamovic A."/>
            <person name="Ireland A."/>
            <person name="Larimer J."/>
            <person name="McCowan C."/>
            <person name="Murphy C."/>
            <person name="Pearson M."/>
            <person name="Poon T.W."/>
            <person name="Priest M."/>
            <person name="Roberts A."/>
            <person name="Saif S."/>
            <person name="Shea T."/>
            <person name="Sisk P."/>
            <person name="Sykes S."/>
            <person name="Wortman J."/>
            <person name="Nusbaum C."/>
            <person name="Birren B."/>
        </authorList>
    </citation>
    <scope>NUCLEOTIDE SEQUENCE [LARGE SCALE GENOMIC DNA]</scope>
    <source>
        <strain evidence="4 6">ATCC BAA-350</strain>
    </source>
</reference>
<dbReference type="PATRIC" id="fig|1158614.3.peg.3644"/>
<evidence type="ECO:0000313" key="5">
    <source>
        <dbReference type="Proteomes" id="UP000013750"/>
    </source>
</evidence>
<dbReference type="EMBL" id="ASWH01000001">
    <property type="protein sequence ID" value="EOW81019.1"/>
    <property type="molecule type" value="Genomic_DNA"/>
</dbReference>
<protein>
    <submittedName>
        <fullName evidence="3">Uncharacterized protein</fullName>
    </submittedName>
</protein>
<proteinExistence type="predicted"/>
<dbReference type="AlphaFoldDB" id="R2V7M6"/>
<dbReference type="EMBL" id="AJDQ01000012">
    <property type="protein sequence ID" value="EOI53706.1"/>
    <property type="molecule type" value="Genomic_DNA"/>
</dbReference>
<evidence type="ECO:0000313" key="4">
    <source>
        <dbReference type="EMBL" id="EOW81019.1"/>
    </source>
</evidence>
<keyword evidence="6" id="KW-1185">Reference proteome</keyword>
<evidence type="ECO:0000313" key="3">
    <source>
        <dbReference type="EMBL" id="EOI53706.1"/>
    </source>
</evidence>
<dbReference type="Proteomes" id="UP000014160">
    <property type="component" value="Unassembled WGS sequence"/>
</dbReference>
<dbReference type="Proteomes" id="UP000013750">
    <property type="component" value="Unassembled WGS sequence"/>
</dbReference>
<keyword evidence="2" id="KW-0472">Membrane</keyword>
<feature type="region of interest" description="Disordered" evidence="1">
    <location>
        <begin position="94"/>
        <end position="113"/>
    </location>
</feature>
<keyword evidence="2" id="KW-1133">Transmembrane helix</keyword>
<dbReference type="eggNOG" id="ENOG5030648">
    <property type="taxonomic scope" value="Bacteria"/>
</dbReference>
<keyword evidence="2" id="KW-0812">Transmembrane</keyword>
<feature type="transmembrane region" description="Helical" evidence="2">
    <location>
        <begin position="68"/>
        <end position="86"/>
    </location>
</feature>
<evidence type="ECO:0000256" key="1">
    <source>
        <dbReference type="SAM" id="MobiDB-lite"/>
    </source>
</evidence>
<reference evidence="3 5" key="1">
    <citation type="submission" date="2013-02" db="EMBL/GenBank/DDBJ databases">
        <title>The Genome Sequence of Enterococcus gilvus ATCC BAA-350.</title>
        <authorList>
            <consortium name="The Broad Institute Genome Sequencing Platform"/>
            <consortium name="The Broad Institute Genome Sequencing Center for Infectious Disease"/>
            <person name="Earl A.M."/>
            <person name="Gilmore M.S."/>
            <person name="Lebreton F."/>
            <person name="Walker B."/>
            <person name="Young S.K."/>
            <person name="Zeng Q."/>
            <person name="Gargeya S."/>
            <person name="Fitzgerald M."/>
            <person name="Haas B."/>
            <person name="Abouelleil A."/>
            <person name="Alvarado L."/>
            <person name="Arachchi H.M."/>
            <person name="Berlin A.M."/>
            <person name="Chapman S.B."/>
            <person name="Dewar J."/>
            <person name="Goldberg J."/>
            <person name="Griggs A."/>
            <person name="Gujja S."/>
            <person name="Hansen M."/>
            <person name="Howarth C."/>
            <person name="Imamovic A."/>
            <person name="Larimer J."/>
            <person name="McCowan C."/>
            <person name="Murphy C."/>
            <person name="Neiman D."/>
            <person name="Pearson M."/>
            <person name="Priest M."/>
            <person name="Roberts A."/>
            <person name="Saif S."/>
            <person name="Shea T."/>
            <person name="Sisk P."/>
            <person name="Sykes S."/>
            <person name="Wortman J."/>
            <person name="Nusbaum C."/>
            <person name="Birren B."/>
        </authorList>
    </citation>
    <scope>NUCLEOTIDE SEQUENCE [LARGE SCALE GENOMIC DNA]</scope>
    <source>
        <strain evidence="3 5">ATCC BAA-350</strain>
    </source>
</reference>
<dbReference type="HOGENOM" id="CLU_1400618_0_0_9"/>
<organism evidence="3 5">
    <name type="scientific">Enterococcus gilvus ATCC BAA-350</name>
    <dbReference type="NCBI Taxonomy" id="1158614"/>
    <lineage>
        <taxon>Bacteria</taxon>
        <taxon>Bacillati</taxon>
        <taxon>Bacillota</taxon>
        <taxon>Bacilli</taxon>
        <taxon>Lactobacillales</taxon>
        <taxon>Enterococcaceae</taxon>
        <taxon>Enterococcus</taxon>
    </lineage>
</organism>
<sequence length="207" mass="23197">MISLKIMDRMAVIMKNKECMNCGSKTFHQVENGWKCDYCGTVYLNPKKPSTKTPPVDVSPHKKNKSRIILGIAFPIMALLLGLIFFKGNESPKQPYSPTSPAASQSKPEDGFPGGWTQELYEGVVIATKNYDADNEKYSFENGSNFEELEKQVGKPDTVTSWEKEDYGMPPRASATWNKSKAGEYSGHSITITYNKNTGMITDKNRY</sequence>
<feature type="compositionally biased region" description="Polar residues" evidence="1">
    <location>
        <begin position="94"/>
        <end position="106"/>
    </location>
</feature>
<evidence type="ECO:0000313" key="6">
    <source>
        <dbReference type="Proteomes" id="UP000014160"/>
    </source>
</evidence>
<comment type="caution">
    <text evidence="3">The sequence shown here is derived from an EMBL/GenBank/DDBJ whole genome shotgun (WGS) entry which is preliminary data.</text>
</comment>